<proteinExistence type="predicted"/>
<dbReference type="EMBL" id="STGU01000011">
    <property type="protein sequence ID" value="THV33064.1"/>
    <property type="molecule type" value="Genomic_DNA"/>
</dbReference>
<accession>A0A4S8PZ35</accession>
<dbReference type="Proteomes" id="UP000307378">
    <property type="component" value="Unassembled WGS sequence"/>
</dbReference>
<name>A0A4S8PZ35_9HYPH</name>
<organism evidence="1 2">
    <name type="scientific">Rhizobium rosettiformans W3</name>
    <dbReference type="NCBI Taxonomy" id="538378"/>
    <lineage>
        <taxon>Bacteria</taxon>
        <taxon>Pseudomonadati</taxon>
        <taxon>Pseudomonadota</taxon>
        <taxon>Alphaproteobacteria</taxon>
        <taxon>Hyphomicrobiales</taxon>
        <taxon>Rhizobiaceae</taxon>
        <taxon>Rhizobium/Agrobacterium group</taxon>
        <taxon>Rhizobium</taxon>
    </lineage>
</organism>
<reference evidence="1 2" key="1">
    <citation type="submission" date="2019-04" db="EMBL/GenBank/DDBJ databases">
        <title>genome sequence of strain W3.</title>
        <authorList>
            <person name="Gao J."/>
            <person name="Sun J."/>
        </authorList>
    </citation>
    <scope>NUCLEOTIDE SEQUENCE [LARGE SCALE GENOMIC DNA]</scope>
    <source>
        <strain evidence="1 2">W3</strain>
    </source>
</reference>
<sequence>MRQIHVEGVGIMRELTDWEMMRLNKLRGPNKAIAPMAFGLGMTYRQYRKLTPEQQRACWEASNDLTRPEGDMKLKRAR</sequence>
<comment type="caution">
    <text evidence="1">The sequence shown here is derived from an EMBL/GenBank/DDBJ whole genome shotgun (WGS) entry which is preliminary data.</text>
</comment>
<dbReference type="AlphaFoldDB" id="A0A4S8PZ35"/>
<gene>
    <name evidence="1" type="ORF">FAA86_17885</name>
</gene>
<evidence type="ECO:0008006" key="3">
    <source>
        <dbReference type="Google" id="ProtNLM"/>
    </source>
</evidence>
<dbReference type="RefSeq" id="WP_136542497.1">
    <property type="nucleotide sequence ID" value="NZ_STGU01000011.1"/>
</dbReference>
<evidence type="ECO:0000313" key="1">
    <source>
        <dbReference type="EMBL" id="THV33064.1"/>
    </source>
</evidence>
<evidence type="ECO:0000313" key="2">
    <source>
        <dbReference type="Proteomes" id="UP000307378"/>
    </source>
</evidence>
<protein>
    <recommendedName>
        <fullName evidence="3">DUF3102 domain-containing protein</fullName>
    </recommendedName>
</protein>